<sequence>MKIIFFFGTVQGLNLGHFLDDSSIPPVHITDTATASLSFNPQYLLYQQQDRLLVAWLLASMSRTELYSADDIESLLLSQEERFHKHRSKRFKMTEADTEDFGLECNIAFAFDNINFSD</sequence>
<protein>
    <submittedName>
        <fullName evidence="1">Uncharacterized protein</fullName>
    </submittedName>
</protein>
<evidence type="ECO:0000313" key="2">
    <source>
        <dbReference type="Proteomes" id="UP000053144"/>
    </source>
</evidence>
<reference evidence="2" key="1">
    <citation type="journal article" date="2015" name="Proc. Natl. Acad. Sci. U.S.A.">
        <title>Genome sequencing of adzuki bean (Vigna angularis) provides insight into high starch and low fat accumulation and domestication.</title>
        <authorList>
            <person name="Yang K."/>
            <person name="Tian Z."/>
            <person name="Chen C."/>
            <person name="Luo L."/>
            <person name="Zhao B."/>
            <person name="Wang Z."/>
            <person name="Yu L."/>
            <person name="Li Y."/>
            <person name="Sun Y."/>
            <person name="Li W."/>
            <person name="Chen Y."/>
            <person name="Li Y."/>
            <person name="Zhang Y."/>
            <person name="Ai D."/>
            <person name="Zhao J."/>
            <person name="Shang C."/>
            <person name="Ma Y."/>
            <person name="Wu B."/>
            <person name="Wang M."/>
            <person name="Gao L."/>
            <person name="Sun D."/>
            <person name="Zhang P."/>
            <person name="Guo F."/>
            <person name="Wang W."/>
            <person name="Li Y."/>
            <person name="Wang J."/>
            <person name="Varshney R.K."/>
            <person name="Wang J."/>
            <person name="Ling H.Q."/>
            <person name="Wan P."/>
        </authorList>
    </citation>
    <scope>NUCLEOTIDE SEQUENCE</scope>
    <source>
        <strain evidence="2">cv. Jingnong 6</strain>
    </source>
</reference>
<organism evidence="1 2">
    <name type="scientific">Phaseolus angularis</name>
    <name type="common">Azuki bean</name>
    <name type="synonym">Vigna angularis</name>
    <dbReference type="NCBI Taxonomy" id="3914"/>
    <lineage>
        <taxon>Eukaryota</taxon>
        <taxon>Viridiplantae</taxon>
        <taxon>Streptophyta</taxon>
        <taxon>Embryophyta</taxon>
        <taxon>Tracheophyta</taxon>
        <taxon>Spermatophyta</taxon>
        <taxon>Magnoliopsida</taxon>
        <taxon>eudicotyledons</taxon>
        <taxon>Gunneridae</taxon>
        <taxon>Pentapetalae</taxon>
        <taxon>rosids</taxon>
        <taxon>fabids</taxon>
        <taxon>Fabales</taxon>
        <taxon>Fabaceae</taxon>
        <taxon>Papilionoideae</taxon>
        <taxon>50 kb inversion clade</taxon>
        <taxon>NPAAA clade</taxon>
        <taxon>indigoferoid/millettioid clade</taxon>
        <taxon>Phaseoleae</taxon>
        <taxon>Vigna</taxon>
    </lineage>
</organism>
<dbReference type="EMBL" id="KQ258369">
    <property type="protein sequence ID" value="KOM27123.1"/>
    <property type="molecule type" value="Genomic_DNA"/>
</dbReference>
<dbReference type="Proteomes" id="UP000053144">
    <property type="component" value="Unassembled WGS sequence"/>
</dbReference>
<accession>A0A0L9T970</accession>
<evidence type="ECO:0000313" key="1">
    <source>
        <dbReference type="EMBL" id="KOM27123.1"/>
    </source>
</evidence>
<gene>
    <name evidence="1" type="ORF">LR48_Vigan401s003300</name>
</gene>
<dbReference type="Gramene" id="KOM27123">
    <property type="protein sequence ID" value="KOM27123"/>
    <property type="gene ID" value="LR48_Vigan401s003300"/>
</dbReference>
<dbReference type="AlphaFoldDB" id="A0A0L9T970"/>
<proteinExistence type="predicted"/>
<name>A0A0L9T970_PHAAN</name>